<evidence type="ECO:0000313" key="1">
    <source>
        <dbReference type="EMBL" id="MEZ3180744.1"/>
    </source>
</evidence>
<keyword evidence="2" id="KW-1185">Reference proteome</keyword>
<gene>
    <name evidence="1" type="ORF">KYY02_19250</name>
</gene>
<protein>
    <submittedName>
        <fullName evidence="1">Uncharacterized protein</fullName>
    </submittedName>
</protein>
<comment type="caution">
    <text evidence="1">The sequence shown here is derived from an EMBL/GenBank/DDBJ whole genome shotgun (WGS) entry which is preliminary data.</text>
</comment>
<reference evidence="1 2" key="1">
    <citation type="journal article" date="2021" name="Res Sq">
        <title>Streptomyces Pimoensis sp. nov., Isolated From the Taklimakan Desert in Xinjiang, China.</title>
        <authorList>
            <person name="Zhang P."/>
            <person name="Luo X."/>
            <person name="Luo X."/>
            <person name="Liu Z."/>
            <person name="Xia Z."/>
            <person name="Wan C."/>
            <person name="zhang L."/>
        </authorList>
    </citation>
    <scope>NUCLEOTIDE SEQUENCE [LARGE SCALE GENOMIC DNA]</scope>
    <source>
        <strain evidence="1 2">TRM75549</strain>
    </source>
</reference>
<accession>A0ABV4J3F6</accession>
<dbReference type="RefSeq" id="WP_371239598.1">
    <property type="nucleotide sequence ID" value="NZ_JAHWZY010000019.1"/>
</dbReference>
<organism evidence="1 2">
    <name type="scientific">Streptomyces pimonensis</name>
    <dbReference type="NCBI Taxonomy" id="2860288"/>
    <lineage>
        <taxon>Bacteria</taxon>
        <taxon>Bacillati</taxon>
        <taxon>Actinomycetota</taxon>
        <taxon>Actinomycetes</taxon>
        <taxon>Kitasatosporales</taxon>
        <taxon>Streptomycetaceae</taxon>
        <taxon>Streptomyces</taxon>
    </lineage>
</organism>
<dbReference type="Proteomes" id="UP001567537">
    <property type="component" value="Unassembled WGS sequence"/>
</dbReference>
<dbReference type="EMBL" id="JAHWZY010000019">
    <property type="protein sequence ID" value="MEZ3180744.1"/>
    <property type="molecule type" value="Genomic_DNA"/>
</dbReference>
<name>A0ABV4J3F6_9ACTN</name>
<sequence>MTWQRQESTSRCDSCRAYWSVLQDLGEEWDAAGRPADPDGWGVLIGRGLVAYSQHLVDHLPTQPKEPS</sequence>
<proteinExistence type="predicted"/>
<evidence type="ECO:0000313" key="2">
    <source>
        <dbReference type="Proteomes" id="UP001567537"/>
    </source>
</evidence>